<feature type="region of interest" description="Disordered" evidence="3">
    <location>
        <begin position="168"/>
        <end position="210"/>
    </location>
</feature>
<gene>
    <name evidence="4" type="ORF">BpHYR1_035107</name>
</gene>
<evidence type="ECO:0000256" key="3">
    <source>
        <dbReference type="SAM" id="MobiDB-lite"/>
    </source>
</evidence>
<evidence type="ECO:0000313" key="4">
    <source>
        <dbReference type="EMBL" id="RNA23560.1"/>
    </source>
</evidence>
<dbReference type="PROSITE" id="PS51419">
    <property type="entry name" value="RAB"/>
    <property type="match status" value="1"/>
</dbReference>
<dbReference type="InterPro" id="IPR020849">
    <property type="entry name" value="Small_GTPase_Ras-type"/>
</dbReference>
<dbReference type="CDD" id="cd00876">
    <property type="entry name" value="Ras"/>
    <property type="match status" value="1"/>
</dbReference>
<sequence>MLNYKIILMGSGGVGKSALTQRFISGNFVEAYDPTIEDCYQKTININDETCKLEILDTAGTEQFSSMRDVYIKSGDAFVIVYSINSTSTFNDISSIIEQINSIKDSDPAPIIIVGNKSDLDDEREVDEELGQTLAKSTHSSFIEASAKLNSNVNEIFYDLLRQLANKRKSMQPPRNSFSPKSSVVYPRDPSPKQNYQKSPQNVHNDSNGIKKKSLCDKCTKSCTII</sequence>
<dbReference type="GO" id="GO:0003924">
    <property type="term" value="F:GTPase activity"/>
    <property type="evidence" value="ECO:0007669"/>
    <property type="project" value="InterPro"/>
</dbReference>
<keyword evidence="2" id="KW-0342">GTP-binding</keyword>
<dbReference type="SMART" id="SM00175">
    <property type="entry name" value="RAB"/>
    <property type="match status" value="1"/>
</dbReference>
<dbReference type="FunFam" id="3.40.50.300:FF:001423">
    <property type="entry name" value="Ras family GTPase"/>
    <property type="match status" value="1"/>
</dbReference>
<dbReference type="SMART" id="SM00173">
    <property type="entry name" value="RAS"/>
    <property type="match status" value="1"/>
</dbReference>
<dbReference type="InterPro" id="IPR005225">
    <property type="entry name" value="Small_GTP-bd"/>
</dbReference>
<comment type="caution">
    <text evidence="4">The sequence shown here is derived from an EMBL/GenBank/DDBJ whole genome shotgun (WGS) entry which is preliminary data.</text>
</comment>
<dbReference type="SMART" id="SM00176">
    <property type="entry name" value="RAN"/>
    <property type="match status" value="1"/>
</dbReference>
<dbReference type="OrthoDB" id="5976022at2759"/>
<dbReference type="InterPro" id="IPR027417">
    <property type="entry name" value="P-loop_NTPase"/>
</dbReference>
<reference evidence="4 5" key="1">
    <citation type="journal article" date="2018" name="Sci. Rep.">
        <title>Genomic signatures of local adaptation to the degree of environmental predictability in rotifers.</title>
        <authorList>
            <person name="Franch-Gras L."/>
            <person name="Hahn C."/>
            <person name="Garcia-Roger E.M."/>
            <person name="Carmona M.J."/>
            <person name="Serra M."/>
            <person name="Gomez A."/>
        </authorList>
    </citation>
    <scope>NUCLEOTIDE SEQUENCE [LARGE SCALE GENOMIC DNA]</scope>
    <source>
        <strain evidence="4">HYR1</strain>
    </source>
</reference>
<dbReference type="AlphaFoldDB" id="A0A3M7RJI9"/>
<dbReference type="Proteomes" id="UP000276133">
    <property type="component" value="Unassembled WGS sequence"/>
</dbReference>
<dbReference type="GO" id="GO:0016020">
    <property type="term" value="C:membrane"/>
    <property type="evidence" value="ECO:0007669"/>
    <property type="project" value="InterPro"/>
</dbReference>
<dbReference type="PROSITE" id="PS51421">
    <property type="entry name" value="RAS"/>
    <property type="match status" value="1"/>
</dbReference>
<name>A0A3M7RJI9_BRAPC</name>
<feature type="compositionally biased region" description="Polar residues" evidence="3">
    <location>
        <begin position="192"/>
        <end position="208"/>
    </location>
</feature>
<dbReference type="InterPro" id="IPR001806">
    <property type="entry name" value="Small_GTPase"/>
</dbReference>
<dbReference type="GO" id="GO:0007165">
    <property type="term" value="P:signal transduction"/>
    <property type="evidence" value="ECO:0007669"/>
    <property type="project" value="InterPro"/>
</dbReference>
<evidence type="ECO:0000256" key="1">
    <source>
        <dbReference type="ARBA" id="ARBA00022741"/>
    </source>
</evidence>
<evidence type="ECO:0000256" key="2">
    <source>
        <dbReference type="ARBA" id="ARBA00023134"/>
    </source>
</evidence>
<dbReference type="PRINTS" id="PR00449">
    <property type="entry name" value="RASTRNSFRMNG"/>
</dbReference>
<dbReference type="GO" id="GO:0005525">
    <property type="term" value="F:GTP binding"/>
    <property type="evidence" value="ECO:0007669"/>
    <property type="project" value="UniProtKB-KW"/>
</dbReference>
<dbReference type="SMART" id="SM00174">
    <property type="entry name" value="RHO"/>
    <property type="match status" value="1"/>
</dbReference>
<dbReference type="PROSITE" id="PS51420">
    <property type="entry name" value="RHO"/>
    <property type="match status" value="1"/>
</dbReference>
<organism evidence="4 5">
    <name type="scientific">Brachionus plicatilis</name>
    <name type="common">Marine rotifer</name>
    <name type="synonym">Brachionus muelleri</name>
    <dbReference type="NCBI Taxonomy" id="10195"/>
    <lineage>
        <taxon>Eukaryota</taxon>
        <taxon>Metazoa</taxon>
        <taxon>Spiralia</taxon>
        <taxon>Gnathifera</taxon>
        <taxon>Rotifera</taxon>
        <taxon>Eurotatoria</taxon>
        <taxon>Monogononta</taxon>
        <taxon>Pseudotrocha</taxon>
        <taxon>Ploima</taxon>
        <taxon>Brachionidae</taxon>
        <taxon>Brachionus</taxon>
    </lineage>
</organism>
<evidence type="ECO:0000313" key="5">
    <source>
        <dbReference type="Proteomes" id="UP000276133"/>
    </source>
</evidence>
<accession>A0A3M7RJI9</accession>
<dbReference type="Pfam" id="PF00071">
    <property type="entry name" value="Ras"/>
    <property type="match status" value="1"/>
</dbReference>
<dbReference type="NCBIfam" id="TIGR00231">
    <property type="entry name" value="small_GTP"/>
    <property type="match status" value="1"/>
</dbReference>
<keyword evidence="1" id="KW-0547">Nucleotide-binding</keyword>
<proteinExistence type="predicted"/>
<feature type="compositionally biased region" description="Polar residues" evidence="3">
    <location>
        <begin position="173"/>
        <end position="182"/>
    </location>
</feature>
<dbReference type="SUPFAM" id="SSF52540">
    <property type="entry name" value="P-loop containing nucleoside triphosphate hydrolases"/>
    <property type="match status" value="1"/>
</dbReference>
<dbReference type="EMBL" id="REGN01003260">
    <property type="protein sequence ID" value="RNA23560.1"/>
    <property type="molecule type" value="Genomic_DNA"/>
</dbReference>
<dbReference type="STRING" id="10195.A0A3M7RJI9"/>
<dbReference type="Gene3D" id="3.40.50.300">
    <property type="entry name" value="P-loop containing nucleotide triphosphate hydrolases"/>
    <property type="match status" value="1"/>
</dbReference>
<keyword evidence="5" id="KW-1185">Reference proteome</keyword>
<protein>
    <submittedName>
        <fullName evidence="4">Ras 3</fullName>
    </submittedName>
</protein>
<dbReference type="PANTHER" id="PTHR24070">
    <property type="entry name" value="RAS, DI-RAS, AND RHEB FAMILY MEMBERS OF SMALL GTPASE SUPERFAMILY"/>
    <property type="match status" value="1"/>
</dbReference>